<dbReference type="GO" id="GO:0009307">
    <property type="term" value="P:DNA restriction-modification system"/>
    <property type="evidence" value="ECO:0007669"/>
    <property type="project" value="UniProtKB-KW"/>
</dbReference>
<proteinExistence type="inferred from homology"/>
<keyword evidence="5" id="KW-0680">Restriction system</keyword>
<evidence type="ECO:0000313" key="8">
    <source>
        <dbReference type="EMBL" id="CAB3624472.1"/>
    </source>
</evidence>
<evidence type="ECO:0000256" key="1">
    <source>
        <dbReference type="ARBA" id="ARBA00011975"/>
    </source>
</evidence>
<dbReference type="GO" id="GO:0044027">
    <property type="term" value="P:negative regulation of gene expression via chromosomal CpG island methylation"/>
    <property type="evidence" value="ECO:0007669"/>
    <property type="project" value="TreeGrafter"/>
</dbReference>
<dbReference type="SUPFAM" id="SSF53335">
    <property type="entry name" value="S-adenosyl-L-methionine-dependent methyltransferases"/>
    <property type="match status" value="1"/>
</dbReference>
<dbReference type="InterPro" id="IPR050390">
    <property type="entry name" value="C5-Methyltransferase"/>
</dbReference>
<evidence type="ECO:0000256" key="3">
    <source>
        <dbReference type="ARBA" id="ARBA00022679"/>
    </source>
</evidence>
<gene>
    <name evidence="8" type="ORF">LMG3431_00021</name>
</gene>
<keyword evidence="3 7" id="KW-0808">Transferase</keyword>
<evidence type="ECO:0000313" key="9">
    <source>
        <dbReference type="Proteomes" id="UP000494108"/>
    </source>
</evidence>
<dbReference type="GO" id="GO:0032259">
    <property type="term" value="P:methylation"/>
    <property type="evidence" value="ECO:0007669"/>
    <property type="project" value="UniProtKB-KW"/>
</dbReference>
<dbReference type="RefSeq" id="WP_175172392.1">
    <property type="nucleotide sequence ID" value="NZ_CADIJX010000001.1"/>
</dbReference>
<dbReference type="Pfam" id="PF00145">
    <property type="entry name" value="DNA_methylase"/>
    <property type="match status" value="1"/>
</dbReference>
<dbReference type="AlphaFoldDB" id="A0A6S6YIN9"/>
<protein>
    <recommendedName>
        <fullName evidence="1">DNA (cytosine-5-)-methyltransferase</fullName>
        <ecNumber evidence="1">2.1.1.37</ecNumber>
    </recommendedName>
</protein>
<sequence length="305" mass="33307">MKTAIDLFAGLGGNSEGARRVGVQVVWAANHWRSAVDTHAANHPEALHVCQDLHQADWTRVPAHDLLIASPACTGHTPARGKEQPHHDAARATAWAVVSAAEYHRPPFVLVENVPAFARWQLYPAWCAAMNALGYVLSPVIWDAADCGVPQHRQRILIAATRTKKPIQLAAPTAEHRPIRGVIDFTAGSWSLIERPGRSPKTLARVRAGRRQYGDRFVMPYYGSGSGLTGRSLDRPIGTITTRARWALVDGDRMRMLTKAENCVGMGFPADYRLPDNHALALHMLGNANPPPLAAYAIEAIRKAA</sequence>
<organism evidence="8 9">
    <name type="scientific">Achromobacter pestifer</name>
    <dbReference type="NCBI Taxonomy" id="1353889"/>
    <lineage>
        <taxon>Bacteria</taxon>
        <taxon>Pseudomonadati</taxon>
        <taxon>Pseudomonadota</taxon>
        <taxon>Betaproteobacteria</taxon>
        <taxon>Burkholderiales</taxon>
        <taxon>Alcaligenaceae</taxon>
        <taxon>Achromobacter</taxon>
    </lineage>
</organism>
<dbReference type="InterPro" id="IPR029063">
    <property type="entry name" value="SAM-dependent_MTases_sf"/>
</dbReference>
<dbReference type="Gene3D" id="3.40.50.150">
    <property type="entry name" value="Vaccinia Virus protein VP39"/>
    <property type="match status" value="1"/>
</dbReference>
<dbReference type="GO" id="GO:0003677">
    <property type="term" value="F:DNA binding"/>
    <property type="evidence" value="ECO:0007669"/>
    <property type="project" value="TreeGrafter"/>
</dbReference>
<dbReference type="PANTHER" id="PTHR10629:SF52">
    <property type="entry name" value="DNA (CYTOSINE-5)-METHYLTRANSFERASE 1"/>
    <property type="match status" value="1"/>
</dbReference>
<comment type="similarity">
    <text evidence="7">Belongs to the class I-like SAM-binding methyltransferase superfamily. C5-methyltransferase family.</text>
</comment>
<dbReference type="GO" id="GO:0003886">
    <property type="term" value="F:DNA (cytosine-5-)-methyltransferase activity"/>
    <property type="evidence" value="ECO:0007669"/>
    <property type="project" value="UniProtKB-EC"/>
</dbReference>
<accession>A0A6S6YIN9</accession>
<evidence type="ECO:0000256" key="7">
    <source>
        <dbReference type="PROSITE-ProRule" id="PRU01016"/>
    </source>
</evidence>
<dbReference type="EMBL" id="CADIJX010000001">
    <property type="protein sequence ID" value="CAB3624472.1"/>
    <property type="molecule type" value="Genomic_DNA"/>
</dbReference>
<evidence type="ECO:0000256" key="5">
    <source>
        <dbReference type="ARBA" id="ARBA00022747"/>
    </source>
</evidence>
<comment type="catalytic activity">
    <reaction evidence="6">
        <text>a 2'-deoxycytidine in DNA + S-adenosyl-L-methionine = a 5-methyl-2'-deoxycytidine in DNA + S-adenosyl-L-homocysteine + H(+)</text>
        <dbReference type="Rhea" id="RHEA:13681"/>
        <dbReference type="Rhea" id="RHEA-COMP:11369"/>
        <dbReference type="Rhea" id="RHEA-COMP:11370"/>
        <dbReference type="ChEBI" id="CHEBI:15378"/>
        <dbReference type="ChEBI" id="CHEBI:57856"/>
        <dbReference type="ChEBI" id="CHEBI:59789"/>
        <dbReference type="ChEBI" id="CHEBI:85452"/>
        <dbReference type="ChEBI" id="CHEBI:85454"/>
        <dbReference type="EC" id="2.1.1.37"/>
    </reaction>
</comment>
<name>A0A6S6YIN9_9BURK</name>
<keyword evidence="2 7" id="KW-0489">Methyltransferase</keyword>
<dbReference type="EC" id="2.1.1.37" evidence="1"/>
<dbReference type="Proteomes" id="UP000494108">
    <property type="component" value="Unassembled WGS sequence"/>
</dbReference>
<dbReference type="PROSITE" id="PS51679">
    <property type="entry name" value="SAM_MT_C5"/>
    <property type="match status" value="1"/>
</dbReference>
<evidence type="ECO:0000256" key="6">
    <source>
        <dbReference type="ARBA" id="ARBA00047422"/>
    </source>
</evidence>
<dbReference type="PRINTS" id="PR00105">
    <property type="entry name" value="C5METTRFRASE"/>
</dbReference>
<dbReference type="PANTHER" id="PTHR10629">
    <property type="entry name" value="CYTOSINE-SPECIFIC METHYLTRANSFERASE"/>
    <property type="match status" value="1"/>
</dbReference>
<keyword evidence="9" id="KW-1185">Reference proteome</keyword>
<evidence type="ECO:0000256" key="4">
    <source>
        <dbReference type="ARBA" id="ARBA00022691"/>
    </source>
</evidence>
<dbReference type="Gene3D" id="3.90.120.10">
    <property type="entry name" value="DNA Methylase, subunit A, domain 2"/>
    <property type="match status" value="1"/>
</dbReference>
<reference evidence="8 9" key="1">
    <citation type="submission" date="2020-04" db="EMBL/GenBank/DDBJ databases">
        <authorList>
            <person name="De Canck E."/>
        </authorList>
    </citation>
    <scope>NUCLEOTIDE SEQUENCE [LARGE SCALE GENOMIC DNA]</scope>
    <source>
        <strain evidence="8 9">LMG 3431</strain>
    </source>
</reference>
<evidence type="ECO:0000256" key="2">
    <source>
        <dbReference type="ARBA" id="ARBA00022603"/>
    </source>
</evidence>
<feature type="active site" evidence="7">
    <location>
        <position position="73"/>
    </location>
</feature>
<dbReference type="InterPro" id="IPR001525">
    <property type="entry name" value="C5_MeTfrase"/>
</dbReference>
<keyword evidence="4 7" id="KW-0949">S-adenosyl-L-methionine</keyword>